<dbReference type="AlphaFoldDB" id="W2QU41"/>
<proteinExistence type="predicted"/>
<dbReference type="VEuPathDB" id="FungiDB:PPTG_06255"/>
<dbReference type="PANTHER" id="PTHR40866:SF1">
    <property type="entry name" value="BED-TYPE DOMAIN-CONTAINING PROTEIN"/>
    <property type="match status" value="1"/>
</dbReference>
<evidence type="ECO:0000313" key="2">
    <source>
        <dbReference type="Proteomes" id="UP000018817"/>
    </source>
</evidence>
<dbReference type="RefSeq" id="XP_008898401.1">
    <property type="nucleotide sequence ID" value="XM_008900153.1"/>
</dbReference>
<reference evidence="1 2" key="2">
    <citation type="submission" date="2013-11" db="EMBL/GenBank/DDBJ databases">
        <title>The Genome Sequence of Phytophthora parasitica INRA-310.</title>
        <authorList>
            <consortium name="The Broad Institute Genomics Platform"/>
            <person name="Russ C."/>
            <person name="Tyler B."/>
            <person name="Panabieres F."/>
            <person name="Shan W."/>
            <person name="Tripathy S."/>
            <person name="Grunwald N."/>
            <person name="Machado M."/>
            <person name="Johnson C.S."/>
            <person name="Arredondo F."/>
            <person name="Hong C."/>
            <person name="Coffey M."/>
            <person name="Young S.K."/>
            <person name="Zeng Q."/>
            <person name="Gargeya S."/>
            <person name="Fitzgerald M."/>
            <person name="Abouelleil A."/>
            <person name="Alvarado L."/>
            <person name="Chapman S.B."/>
            <person name="Gainer-Dewar J."/>
            <person name="Goldberg J."/>
            <person name="Griggs A."/>
            <person name="Gujja S."/>
            <person name="Hansen M."/>
            <person name="Howarth C."/>
            <person name="Imamovic A."/>
            <person name="Ireland A."/>
            <person name="Larimer J."/>
            <person name="McCowan C."/>
            <person name="Murphy C."/>
            <person name="Pearson M."/>
            <person name="Poon T.W."/>
            <person name="Priest M."/>
            <person name="Roberts A."/>
            <person name="Saif S."/>
            <person name="Shea T."/>
            <person name="Sykes S."/>
            <person name="Wortman J."/>
            <person name="Nusbaum C."/>
            <person name="Birren B."/>
        </authorList>
    </citation>
    <scope>NUCLEOTIDE SEQUENCE [LARGE SCALE GENOMIC DNA]</scope>
    <source>
        <strain evidence="1 2">INRA-310</strain>
    </source>
</reference>
<accession>W2QU41</accession>
<evidence type="ECO:0008006" key="3">
    <source>
        <dbReference type="Google" id="ProtNLM"/>
    </source>
</evidence>
<name>W2QU41_PHYN3</name>
<dbReference type="OrthoDB" id="118864at2759"/>
<organism evidence="1 2">
    <name type="scientific">Phytophthora nicotianae (strain INRA-310)</name>
    <name type="common">Phytophthora parasitica</name>
    <dbReference type="NCBI Taxonomy" id="761204"/>
    <lineage>
        <taxon>Eukaryota</taxon>
        <taxon>Sar</taxon>
        <taxon>Stramenopiles</taxon>
        <taxon>Oomycota</taxon>
        <taxon>Peronosporomycetes</taxon>
        <taxon>Peronosporales</taxon>
        <taxon>Peronosporaceae</taxon>
        <taxon>Phytophthora</taxon>
    </lineage>
</organism>
<dbReference type="GeneID" id="20176235"/>
<dbReference type="SUPFAM" id="SSF53098">
    <property type="entry name" value="Ribonuclease H-like"/>
    <property type="match status" value="1"/>
</dbReference>
<reference evidence="2" key="1">
    <citation type="submission" date="2011-12" db="EMBL/GenBank/DDBJ databases">
        <authorList>
            <consortium name="The Broad Institute Genome Sequencing Platform"/>
            <person name="Russ C."/>
            <person name="Tyler B."/>
            <person name="Panabieres F."/>
            <person name="Shan W."/>
            <person name="Tripathy S."/>
            <person name="Grunwald N."/>
            <person name="Machado M."/>
            <person name="Young S.K."/>
            <person name="Zeng Q."/>
            <person name="Gargeya S."/>
            <person name="Fitzgerald M."/>
            <person name="Haas B."/>
            <person name="Abouelleil A."/>
            <person name="Alvarado L."/>
            <person name="Arachchi H.M."/>
            <person name="Berlin A."/>
            <person name="Chapman S.B."/>
            <person name="Gearin G."/>
            <person name="Goldberg J."/>
            <person name="Griggs A."/>
            <person name="Gujja S."/>
            <person name="Hansen M."/>
            <person name="Heiman D."/>
            <person name="Howarth C."/>
            <person name="Larimer J."/>
            <person name="Lui A."/>
            <person name="MacDonald P.J.P."/>
            <person name="McCowen C."/>
            <person name="Montmayeur A."/>
            <person name="Murphy C."/>
            <person name="Neiman D."/>
            <person name="Pearson M."/>
            <person name="Priest M."/>
            <person name="Roberts A."/>
            <person name="Saif S."/>
            <person name="Shea T."/>
            <person name="Sisk P."/>
            <person name="Stolte C."/>
            <person name="Sykes S."/>
            <person name="Wortman J."/>
            <person name="Nusbaum C."/>
            <person name="Birren B."/>
        </authorList>
    </citation>
    <scope>NUCLEOTIDE SEQUENCE [LARGE SCALE GENOMIC DNA]</scope>
    <source>
        <strain evidence="2">INRA-310</strain>
    </source>
</reference>
<dbReference type="InterPro" id="IPR012337">
    <property type="entry name" value="RNaseH-like_sf"/>
</dbReference>
<dbReference type="EMBL" id="KI669569">
    <property type="protein sequence ID" value="ETN16019.1"/>
    <property type="molecule type" value="Genomic_DNA"/>
</dbReference>
<sequence length="228" mass="25926">MMSGCSEVDKLHIKGRAVLHSPIFNNACGADHKQLPCTGYSNLVSHLASRHEEFGVQYDARHRGAERLLQAFGFVSEETSHRYQWLRWVVERNMPLFEVDDEQTGAMSKWRPTNPKALKADMITVPSKVGAIIAKEMGNLFGIMFNGWSRDNCNTNRSIATKLGVPLIGCASHRFNLTVKKFLTEHERLLQQVNDLMLQLQYPNNATELSKLIPLRADKRNVTRWSSM</sequence>
<protein>
    <recommendedName>
        <fullName evidence="3">DUF659 domain-containing protein</fullName>
    </recommendedName>
</protein>
<evidence type="ECO:0000313" key="1">
    <source>
        <dbReference type="EMBL" id="ETN16019.1"/>
    </source>
</evidence>
<dbReference type="Proteomes" id="UP000018817">
    <property type="component" value="Unassembled WGS sequence"/>
</dbReference>
<gene>
    <name evidence="1" type="ORF">PPTG_06255</name>
</gene>
<dbReference type="PANTHER" id="PTHR40866">
    <property type="entry name" value="BED-TYPE DOMAIN-CONTAINING PROTEIN"/>
    <property type="match status" value="1"/>
</dbReference>